<dbReference type="PANTHER" id="PTHR47268:SF4">
    <property type="entry name" value="ACYLPHOSPHATASE"/>
    <property type="match status" value="1"/>
</dbReference>
<dbReference type="Proteomes" id="UP001431693">
    <property type="component" value="Unassembled WGS sequence"/>
</dbReference>
<evidence type="ECO:0000256" key="5">
    <source>
        <dbReference type="PROSITE-ProRule" id="PRU00520"/>
    </source>
</evidence>
<dbReference type="EMBL" id="JASJEX010000001">
    <property type="protein sequence ID" value="MDJ1128725.1"/>
    <property type="molecule type" value="Genomic_DNA"/>
</dbReference>
<keyword evidence="5" id="KW-0378">Hydrolase</keyword>
<dbReference type="PANTHER" id="PTHR47268">
    <property type="entry name" value="ACYLPHOSPHATASE"/>
    <property type="match status" value="1"/>
</dbReference>
<comment type="catalytic activity">
    <reaction evidence="4 5">
        <text>an acyl phosphate + H2O = a carboxylate + phosphate + H(+)</text>
        <dbReference type="Rhea" id="RHEA:14965"/>
        <dbReference type="ChEBI" id="CHEBI:15377"/>
        <dbReference type="ChEBI" id="CHEBI:15378"/>
        <dbReference type="ChEBI" id="CHEBI:29067"/>
        <dbReference type="ChEBI" id="CHEBI:43474"/>
        <dbReference type="ChEBI" id="CHEBI:59918"/>
        <dbReference type="EC" id="3.6.1.7"/>
    </reaction>
</comment>
<evidence type="ECO:0000256" key="6">
    <source>
        <dbReference type="RuleBase" id="RU004168"/>
    </source>
</evidence>
<dbReference type="Gene3D" id="3.30.70.100">
    <property type="match status" value="1"/>
</dbReference>
<evidence type="ECO:0000256" key="4">
    <source>
        <dbReference type="ARBA" id="ARBA00047645"/>
    </source>
</evidence>
<dbReference type="RefSeq" id="WP_283712366.1">
    <property type="nucleotide sequence ID" value="NZ_JASJEW010000001.1"/>
</dbReference>
<dbReference type="EC" id="3.6.1.7" evidence="2 5"/>
<dbReference type="InterPro" id="IPR036046">
    <property type="entry name" value="Acylphosphatase-like_dom_sf"/>
</dbReference>
<comment type="caution">
    <text evidence="8">The sequence shown here is derived from an EMBL/GenBank/DDBJ whole genome shotgun (WGS) entry which is preliminary data.</text>
</comment>
<dbReference type="PROSITE" id="PS00151">
    <property type="entry name" value="ACYLPHOSPHATASE_2"/>
    <property type="match status" value="1"/>
</dbReference>
<dbReference type="InterPro" id="IPR001792">
    <property type="entry name" value="Acylphosphatase-like_dom"/>
</dbReference>
<dbReference type="PROSITE" id="PS51160">
    <property type="entry name" value="ACYLPHOSPHATASE_3"/>
    <property type="match status" value="1"/>
</dbReference>
<evidence type="ECO:0000256" key="3">
    <source>
        <dbReference type="ARBA" id="ARBA00015991"/>
    </source>
</evidence>
<name>A0ABT6ZI47_9ACTN</name>
<accession>A0ABT6ZI47</accession>
<dbReference type="Pfam" id="PF00708">
    <property type="entry name" value="Acylphosphatase"/>
    <property type="match status" value="1"/>
</dbReference>
<dbReference type="PRINTS" id="PR00112">
    <property type="entry name" value="ACYLPHPHTASE"/>
</dbReference>
<dbReference type="InterPro" id="IPR020456">
    <property type="entry name" value="Acylphosphatase"/>
</dbReference>
<proteinExistence type="inferred from homology"/>
<feature type="active site" evidence="5">
    <location>
        <position position="49"/>
    </location>
</feature>
<dbReference type="InterPro" id="IPR017968">
    <property type="entry name" value="Acylphosphatase_CS"/>
</dbReference>
<evidence type="ECO:0000256" key="2">
    <source>
        <dbReference type="ARBA" id="ARBA00012150"/>
    </source>
</evidence>
<protein>
    <recommendedName>
        <fullName evidence="3 5">acylphosphatase</fullName>
        <ecNumber evidence="2 5">3.6.1.7</ecNumber>
    </recommendedName>
</protein>
<gene>
    <name evidence="8" type="ORF">QJ043_01305</name>
</gene>
<dbReference type="SUPFAM" id="SSF54975">
    <property type="entry name" value="Acylphosphatase/BLUF domain-like"/>
    <property type="match status" value="1"/>
</dbReference>
<evidence type="ECO:0000313" key="9">
    <source>
        <dbReference type="Proteomes" id="UP001431693"/>
    </source>
</evidence>
<reference evidence="8" key="1">
    <citation type="submission" date="2023-05" db="EMBL/GenBank/DDBJ databases">
        <title>[olsenella] sp. nov., isolated from a pig farm feces dump.</title>
        <authorList>
            <person name="Chang Y.-H."/>
        </authorList>
    </citation>
    <scope>NUCLEOTIDE SEQUENCE</scope>
    <source>
        <strain evidence="8">YH-ols2217</strain>
    </source>
</reference>
<organism evidence="8 9">
    <name type="scientific">Kribbibacterium absianum</name>
    <dbReference type="NCBI Taxonomy" id="3044210"/>
    <lineage>
        <taxon>Bacteria</taxon>
        <taxon>Bacillati</taxon>
        <taxon>Actinomycetota</taxon>
        <taxon>Coriobacteriia</taxon>
        <taxon>Coriobacteriales</taxon>
        <taxon>Kribbibacteriaceae</taxon>
        <taxon>Kribbibacterium</taxon>
    </lineage>
</organism>
<evidence type="ECO:0000259" key="7">
    <source>
        <dbReference type="PROSITE" id="PS51160"/>
    </source>
</evidence>
<sequence>MKAGGAVGPTRDQQIRRKIRWGGRCQGVGFRYTAQDLANRLGLTGWARNEPDGTVEMEVQGPAEQVARFLSAMPNAYRRLPSIKFWVEDLESEPVDTQETSFRVRY</sequence>
<evidence type="ECO:0000256" key="1">
    <source>
        <dbReference type="ARBA" id="ARBA00005614"/>
    </source>
</evidence>
<evidence type="ECO:0000313" key="8">
    <source>
        <dbReference type="EMBL" id="MDJ1128725.1"/>
    </source>
</evidence>
<comment type="similarity">
    <text evidence="1 6">Belongs to the acylphosphatase family.</text>
</comment>
<keyword evidence="9" id="KW-1185">Reference proteome</keyword>
<feature type="active site" evidence="5">
    <location>
        <position position="31"/>
    </location>
</feature>
<feature type="domain" description="Acylphosphatase-like" evidence="7">
    <location>
        <begin position="16"/>
        <end position="106"/>
    </location>
</feature>